<dbReference type="EMBL" id="CP001804">
    <property type="protein sequence ID" value="ACY14471.1"/>
    <property type="molecule type" value="Genomic_DNA"/>
</dbReference>
<dbReference type="Gene3D" id="3.40.30.10">
    <property type="entry name" value="Glutaredoxin"/>
    <property type="match status" value="1"/>
</dbReference>
<evidence type="ECO:0000256" key="6">
    <source>
        <dbReference type="ARBA" id="ARBA00034078"/>
    </source>
</evidence>
<dbReference type="CDD" id="cd03064">
    <property type="entry name" value="TRX_Fd_NuoE"/>
    <property type="match status" value="1"/>
</dbReference>
<dbReference type="NCBIfam" id="TIGR01958">
    <property type="entry name" value="nuoE_fam"/>
    <property type="match status" value="1"/>
</dbReference>
<keyword evidence="9" id="KW-1185">Reference proteome</keyword>
<organism evidence="8 9">
    <name type="scientific">Haliangium ochraceum (strain DSM 14365 / JCM 11303 / SMP-2)</name>
    <dbReference type="NCBI Taxonomy" id="502025"/>
    <lineage>
        <taxon>Bacteria</taxon>
        <taxon>Pseudomonadati</taxon>
        <taxon>Myxococcota</taxon>
        <taxon>Polyangia</taxon>
        <taxon>Haliangiales</taxon>
        <taxon>Kofleriaceae</taxon>
        <taxon>Haliangium</taxon>
    </lineage>
</organism>
<evidence type="ECO:0000256" key="1">
    <source>
        <dbReference type="ARBA" id="ARBA00010643"/>
    </source>
</evidence>
<dbReference type="PANTHER" id="PTHR10371">
    <property type="entry name" value="NADH DEHYDROGENASE UBIQUINONE FLAVOPROTEIN 2, MITOCHONDRIAL"/>
    <property type="match status" value="1"/>
</dbReference>
<evidence type="ECO:0000256" key="4">
    <source>
        <dbReference type="ARBA" id="ARBA00023004"/>
    </source>
</evidence>
<keyword evidence="5 7" id="KW-0411">Iron-sulfur</keyword>
<name>D0LZ01_HALO1</name>
<reference evidence="8 9" key="1">
    <citation type="journal article" date="2010" name="Stand. Genomic Sci.">
        <title>Complete genome sequence of Haliangium ochraceum type strain (SMP-2).</title>
        <authorList>
            <consortium name="US DOE Joint Genome Institute (JGI-PGF)"/>
            <person name="Ivanova N."/>
            <person name="Daum C."/>
            <person name="Lang E."/>
            <person name="Abt B."/>
            <person name="Kopitz M."/>
            <person name="Saunders E."/>
            <person name="Lapidus A."/>
            <person name="Lucas S."/>
            <person name="Glavina Del Rio T."/>
            <person name="Nolan M."/>
            <person name="Tice H."/>
            <person name="Copeland A."/>
            <person name="Cheng J.F."/>
            <person name="Chen F."/>
            <person name="Bruce D."/>
            <person name="Goodwin L."/>
            <person name="Pitluck S."/>
            <person name="Mavromatis K."/>
            <person name="Pati A."/>
            <person name="Mikhailova N."/>
            <person name="Chen A."/>
            <person name="Palaniappan K."/>
            <person name="Land M."/>
            <person name="Hauser L."/>
            <person name="Chang Y.J."/>
            <person name="Jeffries C.D."/>
            <person name="Detter J.C."/>
            <person name="Brettin T."/>
            <person name="Rohde M."/>
            <person name="Goker M."/>
            <person name="Bristow J."/>
            <person name="Markowitz V."/>
            <person name="Eisen J.A."/>
            <person name="Hugenholtz P."/>
            <person name="Kyrpides N.C."/>
            <person name="Klenk H.P."/>
        </authorList>
    </citation>
    <scope>NUCLEOTIDE SEQUENCE [LARGE SCALE GENOMIC DNA]</scope>
    <source>
        <strain evidence="9">DSM 14365 / CIP 107738 / JCM 11303 / AJ 13395 / SMP-2</strain>
    </source>
</reference>
<comment type="similarity">
    <text evidence="1">Belongs to the complex I 24 kDa subunit family.</text>
</comment>
<dbReference type="Gene3D" id="1.10.10.1590">
    <property type="entry name" value="NADH-quinone oxidoreductase subunit E"/>
    <property type="match status" value="1"/>
</dbReference>
<evidence type="ECO:0000313" key="8">
    <source>
        <dbReference type="EMBL" id="ACY14471.1"/>
    </source>
</evidence>
<dbReference type="eggNOG" id="COG1905">
    <property type="taxonomic scope" value="Bacteria"/>
</dbReference>
<dbReference type="SUPFAM" id="SSF52833">
    <property type="entry name" value="Thioredoxin-like"/>
    <property type="match status" value="1"/>
</dbReference>
<dbReference type="AlphaFoldDB" id="D0LZ01"/>
<comment type="cofactor">
    <cofactor evidence="6">
        <name>[2Fe-2S] cluster</name>
        <dbReference type="ChEBI" id="CHEBI:190135"/>
    </cofactor>
</comment>
<keyword evidence="3 7" id="KW-0479">Metal-binding</keyword>
<dbReference type="KEGG" id="hoh:Hoch_1924"/>
<feature type="binding site" evidence="7">
    <location>
        <position position="129"/>
    </location>
    <ligand>
        <name>[2Fe-2S] cluster</name>
        <dbReference type="ChEBI" id="CHEBI:190135"/>
    </ligand>
</feature>
<dbReference type="STRING" id="502025.Hoch_1924"/>
<feature type="binding site" evidence="7">
    <location>
        <position position="133"/>
    </location>
    <ligand>
        <name>[2Fe-2S] cluster</name>
        <dbReference type="ChEBI" id="CHEBI:190135"/>
    </ligand>
</feature>
<dbReference type="GO" id="GO:0051537">
    <property type="term" value="F:2 iron, 2 sulfur cluster binding"/>
    <property type="evidence" value="ECO:0007669"/>
    <property type="project" value="UniProtKB-KW"/>
</dbReference>
<evidence type="ECO:0000256" key="3">
    <source>
        <dbReference type="ARBA" id="ARBA00022723"/>
    </source>
</evidence>
<dbReference type="HOGENOM" id="CLU_054362_2_0_7"/>
<evidence type="ECO:0000256" key="5">
    <source>
        <dbReference type="ARBA" id="ARBA00023014"/>
    </source>
</evidence>
<keyword evidence="2 7" id="KW-0001">2Fe-2S</keyword>
<dbReference type="PIRSF" id="PIRSF000216">
    <property type="entry name" value="NADH_DH_24kDa"/>
    <property type="match status" value="1"/>
</dbReference>
<dbReference type="Pfam" id="PF01257">
    <property type="entry name" value="2Fe-2S_thioredx"/>
    <property type="match status" value="1"/>
</dbReference>
<dbReference type="GO" id="GO:0046872">
    <property type="term" value="F:metal ion binding"/>
    <property type="evidence" value="ECO:0007669"/>
    <property type="project" value="UniProtKB-KW"/>
</dbReference>
<dbReference type="InterPro" id="IPR036249">
    <property type="entry name" value="Thioredoxin-like_sf"/>
</dbReference>
<accession>D0LZ01</accession>
<feature type="binding site" evidence="7">
    <location>
        <position position="90"/>
    </location>
    <ligand>
        <name>[2Fe-2S] cluster</name>
        <dbReference type="ChEBI" id="CHEBI:190135"/>
    </ligand>
</feature>
<dbReference type="Proteomes" id="UP000001880">
    <property type="component" value="Chromosome"/>
</dbReference>
<dbReference type="InterPro" id="IPR002023">
    <property type="entry name" value="NuoE-like"/>
</dbReference>
<gene>
    <name evidence="8" type="ordered locus">Hoch_1924</name>
</gene>
<dbReference type="InterPro" id="IPR042128">
    <property type="entry name" value="NuoE_dom"/>
</dbReference>
<comment type="cofactor">
    <cofactor evidence="7">
        <name>[2Fe-2S] cluster</name>
        <dbReference type="ChEBI" id="CHEBI:190135"/>
    </cofactor>
    <text evidence="7">Binds 1 [2Fe-2S] cluster.</text>
</comment>
<dbReference type="InterPro" id="IPR041921">
    <property type="entry name" value="NuoE_N"/>
</dbReference>
<proteinExistence type="inferred from homology"/>
<protein>
    <submittedName>
        <fullName evidence="8">NADH-quinone oxidoreductase, E subunit</fullName>
    </submittedName>
</protein>
<dbReference type="GO" id="GO:0003954">
    <property type="term" value="F:NADH dehydrogenase activity"/>
    <property type="evidence" value="ECO:0007669"/>
    <property type="project" value="TreeGrafter"/>
</dbReference>
<evidence type="ECO:0000256" key="7">
    <source>
        <dbReference type="PIRSR" id="PIRSR000216-1"/>
    </source>
</evidence>
<evidence type="ECO:0000313" key="9">
    <source>
        <dbReference type="Proteomes" id="UP000001880"/>
    </source>
</evidence>
<dbReference type="PANTHER" id="PTHR10371:SF3">
    <property type="entry name" value="NADH DEHYDROGENASE [UBIQUINONE] FLAVOPROTEIN 2, MITOCHONDRIAL"/>
    <property type="match status" value="1"/>
</dbReference>
<dbReference type="FunFam" id="1.10.10.1590:FF:000001">
    <property type="entry name" value="NADH-quinone oxidoreductase subunit E"/>
    <property type="match status" value="1"/>
</dbReference>
<evidence type="ECO:0000256" key="2">
    <source>
        <dbReference type="ARBA" id="ARBA00022714"/>
    </source>
</evidence>
<feature type="binding site" evidence="7">
    <location>
        <position position="95"/>
    </location>
    <ligand>
        <name>[2Fe-2S] cluster</name>
        <dbReference type="ChEBI" id="CHEBI:190135"/>
    </ligand>
</feature>
<keyword evidence="4 7" id="KW-0408">Iron</keyword>
<sequence>MSSMSVESPLEFSAEARQKIDALSQRYPTKQPVVLAALHLAQKEFGHLSDDALRVVAKTLELPYPHVYGVATFYTMFRRQPAGKNVLRVCTNISCMLRGAYDVLEAFEKRLGIKVGDSSGDFHLVEEECIAACANAPAVICGTKYFLDVEPSQVDEIIDFLEKTPHPESEAV</sequence>